<protein>
    <submittedName>
        <fullName evidence="6">Transcriptional regulator, TetR family</fullName>
    </submittedName>
</protein>
<dbReference type="SUPFAM" id="SSF48498">
    <property type="entry name" value="Tetracyclin repressor-like, C-terminal domain"/>
    <property type="match status" value="1"/>
</dbReference>
<dbReference type="SUPFAM" id="SSF46689">
    <property type="entry name" value="Homeodomain-like"/>
    <property type="match status" value="1"/>
</dbReference>
<gene>
    <name evidence="6" type="ORF">SAMN06273572_1011067</name>
</gene>
<dbReference type="PROSITE" id="PS50977">
    <property type="entry name" value="HTH_TETR_2"/>
    <property type="match status" value="1"/>
</dbReference>
<accession>A0A2C9CPP3</accession>
<dbReference type="Proteomes" id="UP000220034">
    <property type="component" value="Unassembled WGS sequence"/>
</dbReference>
<dbReference type="GO" id="GO:0003677">
    <property type="term" value="F:DNA binding"/>
    <property type="evidence" value="ECO:0007669"/>
    <property type="project" value="UniProtKB-UniRule"/>
</dbReference>
<dbReference type="Pfam" id="PF00440">
    <property type="entry name" value="TetR_N"/>
    <property type="match status" value="1"/>
</dbReference>
<keyword evidence="1" id="KW-0805">Transcription regulation</keyword>
<organism evidence="6 7">
    <name type="scientific">Pontivivens marinum</name>
    <dbReference type="NCBI Taxonomy" id="1690039"/>
    <lineage>
        <taxon>Bacteria</taxon>
        <taxon>Pseudomonadati</taxon>
        <taxon>Pseudomonadota</taxon>
        <taxon>Alphaproteobacteria</taxon>
        <taxon>Rhodobacterales</taxon>
        <taxon>Paracoccaceae</taxon>
        <taxon>Pontivivens</taxon>
    </lineage>
</organism>
<sequence>MNAAGERYALGWREHSWMAWEIAFDADEVLESAAEVFSIKGYEATSISDLVKGMGINKGSIYNTFGGKRDLFHAVLAKFVGDQQADALKRLMVLEDPIAALMMPFDVVMSHTAMGQQAKGGLIITVAMDFPNHEDVAQQLVMKSFGGLQKFFATKIAEGQRSGAIAPDLDADAAAKSLTALMVGFRVLSRGAFDTDALKAVQSSALRLVGVSVPA</sequence>
<dbReference type="InterPro" id="IPR001647">
    <property type="entry name" value="HTH_TetR"/>
</dbReference>
<dbReference type="InterPro" id="IPR036271">
    <property type="entry name" value="Tet_transcr_reg_TetR-rel_C_sf"/>
</dbReference>
<evidence type="ECO:0000256" key="2">
    <source>
        <dbReference type="ARBA" id="ARBA00023125"/>
    </source>
</evidence>
<dbReference type="PANTHER" id="PTHR47506">
    <property type="entry name" value="TRANSCRIPTIONAL REGULATORY PROTEIN"/>
    <property type="match status" value="1"/>
</dbReference>
<dbReference type="InterPro" id="IPR011075">
    <property type="entry name" value="TetR_C"/>
</dbReference>
<dbReference type="EMBL" id="OCTN01000001">
    <property type="protein sequence ID" value="SOH93212.1"/>
    <property type="molecule type" value="Genomic_DNA"/>
</dbReference>
<keyword evidence="2 4" id="KW-0238">DNA-binding</keyword>
<evidence type="ECO:0000256" key="1">
    <source>
        <dbReference type="ARBA" id="ARBA00023015"/>
    </source>
</evidence>
<dbReference type="InterPro" id="IPR009057">
    <property type="entry name" value="Homeodomain-like_sf"/>
</dbReference>
<evidence type="ECO:0000256" key="4">
    <source>
        <dbReference type="PROSITE-ProRule" id="PRU00335"/>
    </source>
</evidence>
<evidence type="ECO:0000256" key="3">
    <source>
        <dbReference type="ARBA" id="ARBA00023163"/>
    </source>
</evidence>
<reference evidence="7" key="1">
    <citation type="submission" date="2017-09" db="EMBL/GenBank/DDBJ databases">
        <authorList>
            <person name="Varghese N."/>
            <person name="Submissions S."/>
        </authorList>
    </citation>
    <scope>NUCLEOTIDE SEQUENCE [LARGE SCALE GENOMIC DNA]</scope>
    <source>
        <strain evidence="7">C7</strain>
    </source>
</reference>
<dbReference type="PRINTS" id="PR00455">
    <property type="entry name" value="HTHTETR"/>
</dbReference>
<keyword evidence="3" id="KW-0804">Transcription</keyword>
<keyword evidence="7" id="KW-1185">Reference proteome</keyword>
<dbReference type="Gene3D" id="1.10.10.60">
    <property type="entry name" value="Homeodomain-like"/>
    <property type="match status" value="1"/>
</dbReference>
<name>A0A2C9CPP3_9RHOB</name>
<evidence type="ECO:0000313" key="7">
    <source>
        <dbReference type="Proteomes" id="UP000220034"/>
    </source>
</evidence>
<evidence type="ECO:0000313" key="6">
    <source>
        <dbReference type="EMBL" id="SOH93212.1"/>
    </source>
</evidence>
<proteinExistence type="predicted"/>
<dbReference type="AlphaFoldDB" id="A0A2C9CPP3"/>
<feature type="domain" description="HTH tetR-type" evidence="5">
    <location>
        <begin position="23"/>
        <end position="83"/>
    </location>
</feature>
<dbReference type="Gene3D" id="1.10.357.10">
    <property type="entry name" value="Tetracycline Repressor, domain 2"/>
    <property type="match status" value="1"/>
</dbReference>
<dbReference type="PANTHER" id="PTHR47506:SF1">
    <property type="entry name" value="HTH-TYPE TRANSCRIPTIONAL REGULATOR YJDC"/>
    <property type="match status" value="1"/>
</dbReference>
<feature type="DNA-binding region" description="H-T-H motif" evidence="4">
    <location>
        <begin position="46"/>
        <end position="65"/>
    </location>
</feature>
<dbReference type="OrthoDB" id="9779746at2"/>
<dbReference type="Pfam" id="PF16925">
    <property type="entry name" value="TetR_C_13"/>
    <property type="match status" value="1"/>
</dbReference>
<evidence type="ECO:0000259" key="5">
    <source>
        <dbReference type="PROSITE" id="PS50977"/>
    </source>
</evidence>